<keyword evidence="2" id="KW-0472">Membrane</keyword>
<dbReference type="Proteomes" id="UP001144372">
    <property type="component" value="Unassembled WGS sequence"/>
</dbReference>
<dbReference type="EMBL" id="BSDR01000001">
    <property type="protein sequence ID" value="GLI36317.1"/>
    <property type="molecule type" value="Genomic_DNA"/>
</dbReference>
<dbReference type="AlphaFoldDB" id="A0A9W6FWW9"/>
<comment type="caution">
    <text evidence="4">The sequence shown here is derived from an EMBL/GenBank/DDBJ whole genome shotgun (WGS) entry which is preliminary data.</text>
</comment>
<keyword evidence="5" id="KW-1185">Reference proteome</keyword>
<evidence type="ECO:0000313" key="5">
    <source>
        <dbReference type="Proteomes" id="UP001144372"/>
    </source>
</evidence>
<feature type="domain" description="AAA+ ATPase" evidence="3">
    <location>
        <begin position="42"/>
        <end position="236"/>
    </location>
</feature>
<evidence type="ECO:0000313" key="4">
    <source>
        <dbReference type="EMBL" id="GLI36317.1"/>
    </source>
</evidence>
<organism evidence="4 5">
    <name type="scientific">Desulforhabdus amnigena</name>
    <dbReference type="NCBI Taxonomy" id="40218"/>
    <lineage>
        <taxon>Bacteria</taxon>
        <taxon>Pseudomonadati</taxon>
        <taxon>Thermodesulfobacteriota</taxon>
        <taxon>Syntrophobacteria</taxon>
        <taxon>Syntrophobacterales</taxon>
        <taxon>Syntrophobacteraceae</taxon>
        <taxon>Desulforhabdus</taxon>
    </lineage>
</organism>
<dbReference type="InterPro" id="IPR052026">
    <property type="entry name" value="ExeA_AAA_ATPase_DNA-bind"/>
</dbReference>
<dbReference type="InterPro" id="IPR027417">
    <property type="entry name" value="P-loop_NTPase"/>
</dbReference>
<evidence type="ECO:0000256" key="1">
    <source>
        <dbReference type="SAM" id="MobiDB-lite"/>
    </source>
</evidence>
<evidence type="ECO:0000256" key="2">
    <source>
        <dbReference type="SAM" id="Phobius"/>
    </source>
</evidence>
<dbReference type="SMART" id="SM00382">
    <property type="entry name" value="AAA"/>
    <property type="match status" value="1"/>
</dbReference>
<keyword evidence="2" id="KW-0812">Transmembrane</keyword>
<dbReference type="GO" id="GO:0016887">
    <property type="term" value="F:ATP hydrolysis activity"/>
    <property type="evidence" value="ECO:0007669"/>
    <property type="project" value="InterPro"/>
</dbReference>
<dbReference type="Pfam" id="PF13401">
    <property type="entry name" value="AAA_22"/>
    <property type="match status" value="1"/>
</dbReference>
<dbReference type="Gene3D" id="3.40.50.300">
    <property type="entry name" value="P-loop containing nucleotide triphosphate hydrolases"/>
    <property type="match status" value="1"/>
</dbReference>
<dbReference type="PANTHER" id="PTHR35894:SF1">
    <property type="entry name" value="PHOSPHORIBULOKINASE _ URIDINE KINASE FAMILY"/>
    <property type="match status" value="1"/>
</dbReference>
<feature type="region of interest" description="Disordered" evidence="1">
    <location>
        <begin position="349"/>
        <end position="371"/>
    </location>
</feature>
<accession>A0A9W6FWW9</accession>
<dbReference type="RefSeq" id="WP_281796637.1">
    <property type="nucleotide sequence ID" value="NZ_BSDR01000001.1"/>
</dbReference>
<dbReference type="CDD" id="cd00009">
    <property type="entry name" value="AAA"/>
    <property type="match status" value="1"/>
</dbReference>
<evidence type="ECO:0000259" key="3">
    <source>
        <dbReference type="SMART" id="SM00382"/>
    </source>
</evidence>
<feature type="compositionally biased region" description="Basic and acidic residues" evidence="1">
    <location>
        <begin position="351"/>
        <end position="364"/>
    </location>
</feature>
<sequence length="371" mass="41779">MYLEFYGLKKEPFHITPDPEFLYLSQSHKEALAAMIYGVQQRKGFIAVTGEVGLGKTTILHSFLEQINHDHIRTVFVFNANVSYGDLLKFIGRELGVEFSSDQTFEMVHSLHMALIEEYKQGNNVVLLIDEAQNMPVETLENLRMLSNLETSKDKLLQIVLVGQPELESILNLNELRQLRQRIAVHAILAPLSQKESYDYIEHRLLTSGGRSAGIFDRGALRRIVRHSAGIPRKINILCDNALINGYGYMKKPVSDKIIKEMIADLEGKQVGRQWKWVFISITVLVFIAGLLLLSPYGKWILSNVAGLGMLKTRMSASQQSQGTLLQKKAAAPMPSQFDSGIQNTLKIRKKVPETVDREEKSKTSESPGVE</sequence>
<feature type="transmembrane region" description="Helical" evidence="2">
    <location>
        <begin position="275"/>
        <end position="294"/>
    </location>
</feature>
<proteinExistence type="predicted"/>
<name>A0A9W6FWW9_9BACT</name>
<protein>
    <recommendedName>
        <fullName evidence="3">AAA+ ATPase domain-containing protein</fullName>
    </recommendedName>
</protein>
<dbReference type="InterPro" id="IPR003593">
    <property type="entry name" value="AAA+_ATPase"/>
</dbReference>
<dbReference type="PANTHER" id="PTHR35894">
    <property type="entry name" value="GENERAL SECRETION PATHWAY PROTEIN A-RELATED"/>
    <property type="match status" value="1"/>
</dbReference>
<dbReference type="InterPro" id="IPR049945">
    <property type="entry name" value="AAA_22"/>
</dbReference>
<gene>
    <name evidence="4" type="ORF">DAMNIGENAA_37500</name>
</gene>
<dbReference type="SUPFAM" id="SSF52540">
    <property type="entry name" value="P-loop containing nucleoside triphosphate hydrolases"/>
    <property type="match status" value="1"/>
</dbReference>
<keyword evidence="2" id="KW-1133">Transmembrane helix</keyword>
<reference evidence="4" key="1">
    <citation type="submission" date="2022-12" db="EMBL/GenBank/DDBJ databases">
        <title>Reference genome sequencing for broad-spectrum identification of bacterial and archaeal isolates by mass spectrometry.</title>
        <authorList>
            <person name="Sekiguchi Y."/>
            <person name="Tourlousse D.M."/>
        </authorList>
    </citation>
    <scope>NUCLEOTIDE SEQUENCE</scope>
    <source>
        <strain evidence="4">ASRB1</strain>
    </source>
</reference>